<sequence length="219" mass="24411">MIDHEEKKFFEKQGFGKEMGFGQRPAILVIDFINAFTNYQDSDMVLAANLEKQLIETNRLLDASRPLGIPVIYTTVSYDDNFKDTGIWSLKQSGLMTLRANTEAVKIDARLHSQEKDTLLTKKYASSFFGTDLTSRLTSQQVDTLIITGCTTSGCVRASVVDAVSYGFRPIVVEEAVGDRSVAAHNQSLFDIQAKYGDVVSVETVLSYFEEMKKKALSH</sequence>
<evidence type="ECO:0000313" key="5">
    <source>
        <dbReference type="Proteomes" id="UP000185568"/>
    </source>
</evidence>
<organism evidence="4 5">
    <name type="scientific">Domibacillus antri</name>
    <dbReference type="NCBI Taxonomy" id="1714264"/>
    <lineage>
        <taxon>Bacteria</taxon>
        <taxon>Bacillati</taxon>
        <taxon>Bacillota</taxon>
        <taxon>Bacilli</taxon>
        <taxon>Bacillales</taxon>
        <taxon>Bacillaceae</taxon>
        <taxon>Domibacillus</taxon>
    </lineage>
</organism>
<dbReference type="PANTHER" id="PTHR43540:SF1">
    <property type="entry name" value="ISOCHORISMATASE HYDROLASE"/>
    <property type="match status" value="1"/>
</dbReference>
<dbReference type="InterPro" id="IPR016291">
    <property type="entry name" value="Isochorismatase"/>
</dbReference>
<dbReference type="Gene3D" id="3.40.50.850">
    <property type="entry name" value="Isochorismatase-like"/>
    <property type="match status" value="1"/>
</dbReference>
<accession>A0A1Q8Q374</accession>
<feature type="domain" description="Isochorismatase-like" evidence="3">
    <location>
        <begin position="26"/>
        <end position="203"/>
    </location>
</feature>
<keyword evidence="2" id="KW-0378">Hydrolase</keyword>
<keyword evidence="5" id="KW-1185">Reference proteome</keyword>
<dbReference type="InterPro" id="IPR036380">
    <property type="entry name" value="Isochorismatase-like_sf"/>
</dbReference>
<dbReference type="Proteomes" id="UP000185568">
    <property type="component" value="Unassembled WGS sequence"/>
</dbReference>
<dbReference type="PRINTS" id="PR01398">
    <property type="entry name" value="ISCHRISMTASE"/>
</dbReference>
<dbReference type="InterPro" id="IPR000868">
    <property type="entry name" value="Isochorismatase-like_dom"/>
</dbReference>
<dbReference type="AlphaFoldDB" id="A0A1Q8Q374"/>
<reference evidence="4 5" key="1">
    <citation type="submission" date="2016-12" db="EMBL/GenBank/DDBJ databases">
        <title>Domibacillus antri genome sequencing.</title>
        <authorList>
            <person name="Verma A."/>
            <person name="Krishnamurthi S."/>
        </authorList>
    </citation>
    <scope>NUCLEOTIDE SEQUENCE [LARGE SCALE GENOMIC DNA]</scope>
    <source>
        <strain evidence="4 5">XD80</strain>
    </source>
</reference>
<dbReference type="STRING" id="1714264.BTO30_13160"/>
<dbReference type="Pfam" id="PF00857">
    <property type="entry name" value="Isochorismatase"/>
    <property type="match status" value="1"/>
</dbReference>
<gene>
    <name evidence="4" type="ORF">BTO30_13160</name>
</gene>
<dbReference type="SUPFAM" id="SSF52499">
    <property type="entry name" value="Isochorismatase-like hydrolases"/>
    <property type="match status" value="1"/>
</dbReference>
<evidence type="ECO:0000259" key="3">
    <source>
        <dbReference type="Pfam" id="PF00857"/>
    </source>
</evidence>
<proteinExistence type="inferred from homology"/>
<dbReference type="GO" id="GO:0008908">
    <property type="term" value="F:isochorismatase activity"/>
    <property type="evidence" value="ECO:0007669"/>
    <property type="project" value="InterPro"/>
</dbReference>
<evidence type="ECO:0000256" key="1">
    <source>
        <dbReference type="ARBA" id="ARBA00006336"/>
    </source>
</evidence>
<dbReference type="OrthoDB" id="9785724at2"/>
<dbReference type="RefSeq" id="WP_075399182.1">
    <property type="nucleotide sequence ID" value="NZ_MSDU01000031.1"/>
</dbReference>
<comment type="similarity">
    <text evidence="1">Belongs to the isochorismatase family.</text>
</comment>
<comment type="caution">
    <text evidence="4">The sequence shown here is derived from an EMBL/GenBank/DDBJ whole genome shotgun (WGS) entry which is preliminary data.</text>
</comment>
<dbReference type="PANTHER" id="PTHR43540">
    <property type="entry name" value="PEROXYUREIDOACRYLATE/UREIDOACRYLATE AMIDOHYDROLASE-RELATED"/>
    <property type="match status" value="1"/>
</dbReference>
<protein>
    <submittedName>
        <fullName evidence="4">Carbamoylsarcosine amidase</fullName>
    </submittedName>
</protein>
<dbReference type="InterPro" id="IPR050272">
    <property type="entry name" value="Isochorismatase-like_hydrls"/>
</dbReference>
<evidence type="ECO:0000256" key="2">
    <source>
        <dbReference type="ARBA" id="ARBA00022801"/>
    </source>
</evidence>
<dbReference type="EMBL" id="MSDU01000031">
    <property type="protein sequence ID" value="OLN21799.1"/>
    <property type="molecule type" value="Genomic_DNA"/>
</dbReference>
<evidence type="ECO:0000313" key="4">
    <source>
        <dbReference type="EMBL" id="OLN21799.1"/>
    </source>
</evidence>
<name>A0A1Q8Q374_9BACI</name>